<dbReference type="GO" id="GO:0000428">
    <property type="term" value="C:DNA-directed RNA polymerase complex"/>
    <property type="evidence" value="ECO:0007669"/>
    <property type="project" value="UniProtKB-KW"/>
</dbReference>
<proteinExistence type="predicted"/>
<evidence type="ECO:0000256" key="1">
    <source>
        <dbReference type="ARBA" id="ARBA00022478"/>
    </source>
</evidence>
<dbReference type="PANTHER" id="PTHR34995:SF1">
    <property type="entry name" value="DNA-DIRECTED RNA POLYMERASE SUBUNIT BETA"/>
    <property type="match status" value="1"/>
</dbReference>
<evidence type="ECO:0000256" key="2">
    <source>
        <dbReference type="ARBA" id="ARBA00022679"/>
    </source>
</evidence>
<accession>G7ZZK3</accession>
<name>G7ZZK3_MEDTR</name>
<keyword evidence="4" id="KW-0804">Transcription</keyword>
<dbReference type="AlphaFoldDB" id="G7ZZK3"/>
<reference evidence="5 7" key="1">
    <citation type="journal article" date="2011" name="Nature">
        <title>The Medicago genome provides insight into the evolution of rhizobial symbioses.</title>
        <authorList>
            <person name="Young N.D."/>
            <person name="Debelle F."/>
            <person name="Oldroyd G.E."/>
            <person name="Geurts R."/>
            <person name="Cannon S.B."/>
            <person name="Udvardi M.K."/>
            <person name="Benedito V.A."/>
            <person name="Mayer K.F."/>
            <person name="Gouzy J."/>
            <person name="Schoof H."/>
            <person name="Van de Peer Y."/>
            <person name="Proost S."/>
            <person name="Cook D.R."/>
            <person name="Meyers B.C."/>
            <person name="Spannagl M."/>
            <person name="Cheung F."/>
            <person name="De Mita S."/>
            <person name="Krishnakumar V."/>
            <person name="Gundlach H."/>
            <person name="Zhou S."/>
            <person name="Mudge J."/>
            <person name="Bharti A.K."/>
            <person name="Murray J.D."/>
            <person name="Naoumkina M.A."/>
            <person name="Rosen B."/>
            <person name="Silverstein K.A."/>
            <person name="Tang H."/>
            <person name="Rombauts S."/>
            <person name="Zhao P.X."/>
            <person name="Zhou P."/>
            <person name="Barbe V."/>
            <person name="Bardou P."/>
            <person name="Bechner M."/>
            <person name="Bellec A."/>
            <person name="Berger A."/>
            <person name="Berges H."/>
            <person name="Bidwell S."/>
            <person name="Bisseling T."/>
            <person name="Choisne N."/>
            <person name="Couloux A."/>
            <person name="Denny R."/>
            <person name="Deshpande S."/>
            <person name="Dai X."/>
            <person name="Doyle J.J."/>
            <person name="Dudez A.M."/>
            <person name="Farmer A.D."/>
            <person name="Fouteau S."/>
            <person name="Franken C."/>
            <person name="Gibelin C."/>
            <person name="Gish J."/>
            <person name="Goldstein S."/>
            <person name="Gonzalez A.J."/>
            <person name="Green P.J."/>
            <person name="Hallab A."/>
            <person name="Hartog M."/>
            <person name="Hua A."/>
            <person name="Humphray S.J."/>
            <person name="Jeong D.H."/>
            <person name="Jing Y."/>
            <person name="Jocker A."/>
            <person name="Kenton S.M."/>
            <person name="Kim D.J."/>
            <person name="Klee K."/>
            <person name="Lai H."/>
            <person name="Lang C."/>
            <person name="Lin S."/>
            <person name="Macmil S.L."/>
            <person name="Magdelenat G."/>
            <person name="Matthews L."/>
            <person name="McCorrison J."/>
            <person name="Monaghan E.L."/>
            <person name="Mun J.H."/>
            <person name="Najar F.Z."/>
            <person name="Nicholson C."/>
            <person name="Noirot C."/>
            <person name="O'Bleness M."/>
            <person name="Paule C.R."/>
            <person name="Poulain J."/>
            <person name="Prion F."/>
            <person name="Qin B."/>
            <person name="Qu C."/>
            <person name="Retzel E.F."/>
            <person name="Riddle C."/>
            <person name="Sallet E."/>
            <person name="Samain S."/>
            <person name="Samson N."/>
            <person name="Sanders I."/>
            <person name="Saurat O."/>
            <person name="Scarpelli C."/>
            <person name="Schiex T."/>
            <person name="Segurens B."/>
            <person name="Severin A.J."/>
            <person name="Sherrier D.J."/>
            <person name="Shi R."/>
            <person name="Sims S."/>
            <person name="Singer S.R."/>
            <person name="Sinharoy S."/>
            <person name="Sterck L."/>
            <person name="Viollet A."/>
            <person name="Wang B.B."/>
            <person name="Wang K."/>
            <person name="Wang M."/>
            <person name="Wang X."/>
            <person name="Warfsmann J."/>
            <person name="Weissenbach J."/>
            <person name="White D.D."/>
            <person name="White J.D."/>
            <person name="Wiley G.B."/>
            <person name="Wincker P."/>
            <person name="Xing Y."/>
            <person name="Yang L."/>
            <person name="Yao Z."/>
            <person name="Ying F."/>
            <person name="Zhai J."/>
            <person name="Zhou L."/>
            <person name="Zuber A."/>
            <person name="Denarie J."/>
            <person name="Dixon R.A."/>
            <person name="May G.D."/>
            <person name="Schwartz D.C."/>
            <person name="Rogers J."/>
            <person name="Quetier F."/>
            <person name="Town C.D."/>
            <person name="Roe B.A."/>
        </authorList>
    </citation>
    <scope>NUCLEOTIDE SEQUENCE [LARGE SCALE GENOMIC DNA]</scope>
    <source>
        <strain evidence="5">A17</strain>
        <strain evidence="6 7">cv. Jemalong A17</strain>
    </source>
</reference>
<evidence type="ECO:0000313" key="5">
    <source>
        <dbReference type="EMBL" id="KEH42373.1"/>
    </source>
</evidence>
<dbReference type="STRING" id="3880.G7ZZK3"/>
<keyword evidence="1 5" id="KW-0240">DNA-directed RNA polymerase</keyword>
<keyword evidence="2" id="KW-0808">Transferase</keyword>
<reference evidence="5 7" key="2">
    <citation type="journal article" date="2014" name="BMC Genomics">
        <title>An improved genome release (version Mt4.0) for the model legume Medicago truncatula.</title>
        <authorList>
            <person name="Tang H."/>
            <person name="Krishnakumar V."/>
            <person name="Bidwell S."/>
            <person name="Rosen B."/>
            <person name="Chan A."/>
            <person name="Zhou S."/>
            <person name="Gentzbittel L."/>
            <person name="Childs K.L."/>
            <person name="Yandell M."/>
            <person name="Gundlach H."/>
            <person name="Mayer K.F."/>
            <person name="Schwartz D.C."/>
            <person name="Town C.D."/>
        </authorList>
    </citation>
    <scope>GENOME REANNOTATION</scope>
    <source>
        <strain evidence="5">A17</strain>
        <strain evidence="6 7">cv. Jemalong A17</strain>
    </source>
</reference>
<dbReference type="EMBL" id="CM001217">
    <property type="protein sequence ID" value="KEH42373.1"/>
    <property type="molecule type" value="Genomic_DNA"/>
</dbReference>
<evidence type="ECO:0000313" key="6">
    <source>
        <dbReference type="EnsemblPlants" id="KEH42373"/>
    </source>
</evidence>
<dbReference type="PANTHER" id="PTHR34995">
    <property type="entry name" value="DNA-DIRECTED RNA POLYMERASE SUBUNIT BETA"/>
    <property type="match status" value="1"/>
</dbReference>
<reference evidence="6" key="3">
    <citation type="submission" date="2015-04" db="UniProtKB">
        <authorList>
            <consortium name="EnsemblPlants"/>
        </authorList>
    </citation>
    <scope>IDENTIFICATION</scope>
    <source>
        <strain evidence="6">cv. Jemalong A17</strain>
    </source>
</reference>
<evidence type="ECO:0000313" key="7">
    <source>
        <dbReference type="Proteomes" id="UP000002051"/>
    </source>
</evidence>
<gene>
    <name evidence="5" type="ordered locus">MTR_1g068910</name>
</gene>
<dbReference type="EnsemblPlants" id="KEH42373">
    <property type="protein sequence ID" value="KEH42373"/>
    <property type="gene ID" value="MTR_1g068910"/>
</dbReference>
<evidence type="ECO:0000256" key="4">
    <source>
        <dbReference type="ARBA" id="ARBA00023163"/>
    </source>
</evidence>
<evidence type="ECO:0000256" key="3">
    <source>
        <dbReference type="ARBA" id="ARBA00022695"/>
    </source>
</evidence>
<sequence>MCHVIIPPKCFLSVQDDKYVKSEQVIAEIQEEIHWSTDVYHASEFFYNRKR</sequence>
<dbReference type="GO" id="GO:0016779">
    <property type="term" value="F:nucleotidyltransferase activity"/>
    <property type="evidence" value="ECO:0007669"/>
    <property type="project" value="UniProtKB-KW"/>
</dbReference>
<dbReference type="HOGENOM" id="CLU_3109374_0_0_1"/>
<protein>
    <submittedName>
        <fullName evidence="5">DNA-directed RNA polymerase subunit beta</fullName>
    </submittedName>
</protein>
<organism evidence="5 7">
    <name type="scientific">Medicago truncatula</name>
    <name type="common">Barrel medic</name>
    <name type="synonym">Medicago tribuloides</name>
    <dbReference type="NCBI Taxonomy" id="3880"/>
    <lineage>
        <taxon>Eukaryota</taxon>
        <taxon>Viridiplantae</taxon>
        <taxon>Streptophyta</taxon>
        <taxon>Embryophyta</taxon>
        <taxon>Tracheophyta</taxon>
        <taxon>Spermatophyta</taxon>
        <taxon>Magnoliopsida</taxon>
        <taxon>eudicotyledons</taxon>
        <taxon>Gunneridae</taxon>
        <taxon>Pentapetalae</taxon>
        <taxon>rosids</taxon>
        <taxon>fabids</taxon>
        <taxon>Fabales</taxon>
        <taxon>Fabaceae</taxon>
        <taxon>Papilionoideae</taxon>
        <taxon>50 kb inversion clade</taxon>
        <taxon>NPAAA clade</taxon>
        <taxon>Hologalegina</taxon>
        <taxon>IRL clade</taxon>
        <taxon>Trifolieae</taxon>
        <taxon>Medicago</taxon>
    </lineage>
</organism>
<dbReference type="InterPro" id="IPR050254">
    <property type="entry name" value="RNA_pol_beta''_euk"/>
</dbReference>
<dbReference type="PaxDb" id="3880-AES84641"/>
<keyword evidence="7" id="KW-1185">Reference proteome</keyword>
<dbReference type="Proteomes" id="UP000002051">
    <property type="component" value="Unassembled WGS sequence"/>
</dbReference>
<keyword evidence="3" id="KW-0548">Nucleotidyltransferase</keyword>